<dbReference type="OrthoDB" id="267271at2759"/>
<organism evidence="2 3">
    <name type="scientific">Leishmania enriettii</name>
    <dbReference type="NCBI Taxonomy" id="5663"/>
    <lineage>
        <taxon>Eukaryota</taxon>
        <taxon>Discoba</taxon>
        <taxon>Euglenozoa</taxon>
        <taxon>Kinetoplastea</taxon>
        <taxon>Metakinetoplastina</taxon>
        <taxon>Trypanosomatida</taxon>
        <taxon>Trypanosomatidae</taxon>
        <taxon>Leishmaniinae</taxon>
        <taxon>Leishmania</taxon>
    </lineage>
</organism>
<comment type="caution">
    <text evidence="2">The sequence shown here is derived from an EMBL/GenBank/DDBJ whole genome shotgun (WGS) entry which is preliminary data.</text>
</comment>
<evidence type="ECO:0000313" key="3">
    <source>
        <dbReference type="Proteomes" id="UP000674179"/>
    </source>
</evidence>
<feature type="region of interest" description="Disordered" evidence="1">
    <location>
        <begin position="433"/>
        <end position="454"/>
    </location>
</feature>
<sequence>MLRPDSERLPRIRGVAALSKAEPYARPTSTVAYSASEQPRNLYTSAQTLGRIYAPSPAPRITDSVTSARRRAALVRRLHRPSAGCRLGTEKKMQCRPPHHLMPLRSSYQVPTRYFIDALRFARALEESQRTAIKFEEGRSWLHLQKQCVTHKLKLMPTSTQPLLTWEPAPLASVTVADASTEVRATCYGVPPLPTRSLVNSTRKPLSDERVRAFRKEIAASLVKTLLQPYRAQLSPSRHNNESKLILGSPPAAVTMTPTLSASVNENVWTASAKSSALDAPHSDEGAPTSFDMVRTDRMREAQCCVKSSSLYATELNARGSVSPPRRSSEATRCGNVSKGMEKAKLPHLAEQEKQSPPERHRVVEVKQKSEDVTFLDTAELLTLRRRHAAALVSSTFSGVYTALPPFVSNHETPAKPPVNTTAFTKDDAAANVSPSVSPAEIPETTDSTVRKQRSNAPRTIVCSILASTAALHRMTMSRNPISTPHVTNKEAVAVTFPKPSLGLPTSLDHSASILVPPLPTPAHDSNAYQQCRQLACQLVAMMTHSTHTIERANPAEKLEKAAEI</sequence>
<accession>A0A836KNC7</accession>
<feature type="compositionally biased region" description="Basic and acidic residues" evidence="1">
    <location>
        <begin position="340"/>
        <end position="361"/>
    </location>
</feature>
<reference evidence="2 3" key="1">
    <citation type="submission" date="2021-02" db="EMBL/GenBank/DDBJ databases">
        <title>Leishmania (Mundinia) enrietti genome sequencing and assembly.</title>
        <authorList>
            <person name="Almutairi H."/>
            <person name="Gatherer D."/>
        </authorList>
    </citation>
    <scope>NUCLEOTIDE SEQUENCE [LARGE SCALE GENOMIC DNA]</scope>
    <source>
        <strain evidence="2">CUR178</strain>
    </source>
</reference>
<dbReference type="GeneID" id="94174286"/>
<dbReference type="EMBL" id="JAFHKP010000018">
    <property type="protein sequence ID" value="KAG5481774.1"/>
    <property type="molecule type" value="Genomic_DNA"/>
</dbReference>
<name>A0A836KNC7_LEIEN</name>
<dbReference type="AlphaFoldDB" id="A0A836KNC7"/>
<dbReference type="Proteomes" id="UP000674179">
    <property type="component" value="Chromosome 18"/>
</dbReference>
<dbReference type="KEGG" id="lenr:94174286"/>
<dbReference type="RefSeq" id="XP_067693955.1">
    <property type="nucleotide sequence ID" value="XM_067838776.1"/>
</dbReference>
<evidence type="ECO:0000313" key="2">
    <source>
        <dbReference type="EMBL" id="KAG5481774.1"/>
    </source>
</evidence>
<evidence type="ECO:0000256" key="1">
    <source>
        <dbReference type="SAM" id="MobiDB-lite"/>
    </source>
</evidence>
<proteinExistence type="predicted"/>
<gene>
    <name evidence="2" type="ORF">CUR178_07127</name>
</gene>
<keyword evidence="3" id="KW-1185">Reference proteome</keyword>
<feature type="region of interest" description="Disordered" evidence="1">
    <location>
        <begin position="318"/>
        <end position="361"/>
    </location>
</feature>
<protein>
    <submittedName>
        <fullName evidence="2">Uncharacterized protein</fullName>
    </submittedName>
</protein>